<dbReference type="SMART" id="SM01420">
    <property type="entry name" value="TRP_2"/>
    <property type="match status" value="1"/>
</dbReference>
<feature type="domain" description="Transient receptor ion channel" evidence="5">
    <location>
        <begin position="180"/>
        <end position="222"/>
    </location>
</feature>
<dbReference type="GO" id="GO:0051480">
    <property type="term" value="P:regulation of cytosolic calcium ion concentration"/>
    <property type="evidence" value="ECO:0007669"/>
    <property type="project" value="TreeGrafter"/>
</dbReference>
<proteinExistence type="predicted"/>
<protein>
    <recommendedName>
        <fullName evidence="5">Transient receptor ion channel domain-containing protein</fullName>
    </recommendedName>
</protein>
<dbReference type="GO" id="GO:0015279">
    <property type="term" value="F:store-operated calcium channel activity"/>
    <property type="evidence" value="ECO:0007669"/>
    <property type="project" value="TreeGrafter"/>
</dbReference>
<dbReference type="Pfam" id="PF08344">
    <property type="entry name" value="TRP_2"/>
    <property type="match status" value="1"/>
</dbReference>
<evidence type="ECO:0000256" key="2">
    <source>
        <dbReference type="ARBA" id="ARBA00022737"/>
    </source>
</evidence>
<keyword evidence="3" id="KW-0406">Ion transport</keyword>
<keyword evidence="7" id="KW-1185">Reference proteome</keyword>
<dbReference type="InterPro" id="IPR013555">
    <property type="entry name" value="TRP_dom"/>
</dbReference>
<evidence type="ECO:0000259" key="5">
    <source>
        <dbReference type="SMART" id="SM01420"/>
    </source>
</evidence>
<evidence type="ECO:0000313" key="7">
    <source>
        <dbReference type="Proteomes" id="UP001286313"/>
    </source>
</evidence>
<dbReference type="GO" id="GO:0034703">
    <property type="term" value="C:cation channel complex"/>
    <property type="evidence" value="ECO:0007669"/>
    <property type="project" value="TreeGrafter"/>
</dbReference>
<dbReference type="PANTHER" id="PTHR10117:SF51">
    <property type="entry name" value="TRANSIENT RECEPTOR POTENTIAL PROTEIN"/>
    <property type="match status" value="1"/>
</dbReference>
<evidence type="ECO:0000313" key="6">
    <source>
        <dbReference type="EMBL" id="KAK3853322.1"/>
    </source>
</evidence>
<dbReference type="InterPro" id="IPR002153">
    <property type="entry name" value="TRPC_channel"/>
</dbReference>
<gene>
    <name evidence="6" type="ORF">Pcinc_040136</name>
</gene>
<dbReference type="AlphaFoldDB" id="A0AAE1BNB5"/>
<dbReference type="Proteomes" id="UP001286313">
    <property type="component" value="Unassembled WGS sequence"/>
</dbReference>
<dbReference type="PANTHER" id="PTHR10117">
    <property type="entry name" value="TRANSIENT RECEPTOR POTENTIAL CHANNEL"/>
    <property type="match status" value="1"/>
</dbReference>
<keyword evidence="2" id="KW-0677">Repeat</keyword>
<dbReference type="GO" id="GO:0005886">
    <property type="term" value="C:plasma membrane"/>
    <property type="evidence" value="ECO:0007669"/>
    <property type="project" value="TreeGrafter"/>
</dbReference>
<evidence type="ECO:0000256" key="4">
    <source>
        <dbReference type="ARBA" id="ARBA00023303"/>
    </source>
</evidence>
<keyword evidence="4" id="KW-0407">Ion channel</keyword>
<name>A0AAE1BNB5_PETCI</name>
<evidence type="ECO:0000256" key="1">
    <source>
        <dbReference type="ARBA" id="ARBA00022448"/>
    </source>
</evidence>
<evidence type="ECO:0000256" key="3">
    <source>
        <dbReference type="ARBA" id="ARBA00023065"/>
    </source>
</evidence>
<comment type="caution">
    <text evidence="6">The sequence shown here is derived from an EMBL/GenBank/DDBJ whole genome shotgun (WGS) entry which is preliminary data.</text>
</comment>
<dbReference type="EMBL" id="JAWQEG010007005">
    <property type="protein sequence ID" value="KAK3853322.1"/>
    <property type="molecule type" value="Genomic_DNA"/>
</dbReference>
<organism evidence="6 7">
    <name type="scientific">Petrolisthes cinctipes</name>
    <name type="common">Flat porcelain crab</name>
    <dbReference type="NCBI Taxonomy" id="88211"/>
    <lineage>
        <taxon>Eukaryota</taxon>
        <taxon>Metazoa</taxon>
        <taxon>Ecdysozoa</taxon>
        <taxon>Arthropoda</taxon>
        <taxon>Crustacea</taxon>
        <taxon>Multicrustacea</taxon>
        <taxon>Malacostraca</taxon>
        <taxon>Eumalacostraca</taxon>
        <taxon>Eucarida</taxon>
        <taxon>Decapoda</taxon>
        <taxon>Pleocyemata</taxon>
        <taxon>Anomura</taxon>
        <taxon>Galatheoidea</taxon>
        <taxon>Porcellanidae</taxon>
        <taxon>Petrolisthes</taxon>
    </lineage>
</organism>
<keyword evidence="1" id="KW-0813">Transport</keyword>
<accession>A0AAE1BNB5</accession>
<sequence length="231" mass="25332">MGAKKNGSTAGSQASLNDITSASSADGGLDMVDAPQDIVLTEPERKYLLFVQKGDVASVADTWKVTRKTTGADVNCKDPLGTLFPSPWLLRMRTWIFSNSCWILKVKPKDALLHAIAEEYVEGVEVLLAWEEKNHKKGTPYSWEIMTRRHSHFYQGHHTPHPGCPSQPLRDSQTLTGSRCGCDECLASTDEDSLRHSLSRINAYKALSSPSLIALSSKDPHTQPPLSSLGS</sequence>
<reference evidence="6" key="1">
    <citation type="submission" date="2023-10" db="EMBL/GenBank/DDBJ databases">
        <title>Genome assemblies of two species of porcelain crab, Petrolisthes cinctipes and Petrolisthes manimaculis (Anomura: Porcellanidae).</title>
        <authorList>
            <person name="Angst P."/>
        </authorList>
    </citation>
    <scope>NUCLEOTIDE SEQUENCE</scope>
    <source>
        <strain evidence="6">PB745_01</strain>
        <tissue evidence="6">Gill</tissue>
    </source>
</reference>
<dbReference type="GO" id="GO:0070679">
    <property type="term" value="F:inositol 1,4,5 trisphosphate binding"/>
    <property type="evidence" value="ECO:0007669"/>
    <property type="project" value="TreeGrafter"/>
</dbReference>